<organism evidence="1 2">
    <name type="scientific">Entomophthora muscae</name>
    <dbReference type="NCBI Taxonomy" id="34485"/>
    <lineage>
        <taxon>Eukaryota</taxon>
        <taxon>Fungi</taxon>
        <taxon>Fungi incertae sedis</taxon>
        <taxon>Zoopagomycota</taxon>
        <taxon>Entomophthoromycotina</taxon>
        <taxon>Entomophthoromycetes</taxon>
        <taxon>Entomophthorales</taxon>
        <taxon>Entomophthoraceae</taxon>
        <taxon>Entomophthora</taxon>
    </lineage>
</organism>
<sequence length="86" mass="9746">MLSPTTLQFAYMEVGPQMRASATSITFLSMSLGNYLVAFIESILSDVSTNDKQWIYLAISTVFLIVFLFLSKFWFDSRLEAEAESD</sequence>
<keyword evidence="2" id="KW-1185">Reference proteome</keyword>
<evidence type="ECO:0000313" key="1">
    <source>
        <dbReference type="EMBL" id="KAJ9085808.1"/>
    </source>
</evidence>
<evidence type="ECO:0000313" key="2">
    <source>
        <dbReference type="Proteomes" id="UP001165960"/>
    </source>
</evidence>
<dbReference type="Proteomes" id="UP001165960">
    <property type="component" value="Unassembled WGS sequence"/>
</dbReference>
<protein>
    <submittedName>
        <fullName evidence="1">Uncharacterized protein</fullName>
    </submittedName>
</protein>
<gene>
    <name evidence="1" type="ORF">DSO57_1010358</name>
</gene>
<proteinExistence type="predicted"/>
<reference evidence="1" key="1">
    <citation type="submission" date="2022-04" db="EMBL/GenBank/DDBJ databases">
        <title>Genome of the entomopathogenic fungus Entomophthora muscae.</title>
        <authorList>
            <person name="Elya C."/>
            <person name="Lovett B.R."/>
            <person name="Lee E."/>
            <person name="Macias A.M."/>
            <person name="Hajek A.E."/>
            <person name="De Bivort B.L."/>
            <person name="Kasson M.T."/>
            <person name="De Fine Licht H.H."/>
            <person name="Stajich J.E."/>
        </authorList>
    </citation>
    <scope>NUCLEOTIDE SEQUENCE</scope>
    <source>
        <strain evidence="1">Berkeley</strain>
    </source>
</reference>
<comment type="caution">
    <text evidence="1">The sequence shown here is derived from an EMBL/GenBank/DDBJ whole genome shotgun (WGS) entry which is preliminary data.</text>
</comment>
<accession>A0ACC2UFJ9</accession>
<name>A0ACC2UFJ9_9FUNG</name>
<dbReference type="EMBL" id="QTSX02000744">
    <property type="protein sequence ID" value="KAJ9085808.1"/>
    <property type="molecule type" value="Genomic_DNA"/>
</dbReference>